<name>A0AA39WN67_9PEZI</name>
<evidence type="ECO:0000313" key="2">
    <source>
        <dbReference type="EMBL" id="KAK0618506.1"/>
    </source>
</evidence>
<protein>
    <submittedName>
        <fullName evidence="2">Uncharacterized protein</fullName>
    </submittedName>
</protein>
<dbReference type="EMBL" id="JAULSR010000005">
    <property type="protein sequence ID" value="KAK0618506.1"/>
    <property type="molecule type" value="Genomic_DNA"/>
</dbReference>
<feature type="region of interest" description="Disordered" evidence="1">
    <location>
        <begin position="382"/>
        <end position="401"/>
    </location>
</feature>
<keyword evidence="3" id="KW-1185">Reference proteome</keyword>
<evidence type="ECO:0000256" key="1">
    <source>
        <dbReference type="SAM" id="MobiDB-lite"/>
    </source>
</evidence>
<dbReference type="Proteomes" id="UP001174934">
    <property type="component" value="Unassembled WGS sequence"/>
</dbReference>
<organism evidence="2 3">
    <name type="scientific">Bombardia bombarda</name>
    <dbReference type="NCBI Taxonomy" id="252184"/>
    <lineage>
        <taxon>Eukaryota</taxon>
        <taxon>Fungi</taxon>
        <taxon>Dikarya</taxon>
        <taxon>Ascomycota</taxon>
        <taxon>Pezizomycotina</taxon>
        <taxon>Sordariomycetes</taxon>
        <taxon>Sordariomycetidae</taxon>
        <taxon>Sordariales</taxon>
        <taxon>Lasiosphaeriaceae</taxon>
        <taxon>Bombardia</taxon>
    </lineage>
</organism>
<proteinExistence type="predicted"/>
<reference evidence="2" key="1">
    <citation type="submission" date="2023-06" db="EMBL/GenBank/DDBJ databases">
        <title>Genome-scale phylogeny and comparative genomics of the fungal order Sordariales.</title>
        <authorList>
            <consortium name="Lawrence Berkeley National Laboratory"/>
            <person name="Hensen N."/>
            <person name="Bonometti L."/>
            <person name="Westerberg I."/>
            <person name="Brannstrom I.O."/>
            <person name="Guillou S."/>
            <person name="Cros-Aarteil S."/>
            <person name="Calhoun S."/>
            <person name="Haridas S."/>
            <person name="Kuo A."/>
            <person name="Mondo S."/>
            <person name="Pangilinan J."/>
            <person name="Riley R."/>
            <person name="LaButti K."/>
            <person name="Andreopoulos B."/>
            <person name="Lipzen A."/>
            <person name="Chen C."/>
            <person name="Yanf M."/>
            <person name="Daum C."/>
            <person name="Ng V."/>
            <person name="Clum A."/>
            <person name="Steindorff A."/>
            <person name="Ohm R."/>
            <person name="Martin F."/>
            <person name="Silar P."/>
            <person name="Natvig D."/>
            <person name="Lalanne C."/>
            <person name="Gautier V."/>
            <person name="Ament-velasquez S.L."/>
            <person name="Kruys A."/>
            <person name="Hutchinson M.I."/>
            <person name="Powell A.J."/>
            <person name="Barry K."/>
            <person name="Miller A.N."/>
            <person name="Grigoriev I.V."/>
            <person name="Debuchy R."/>
            <person name="Gladieux P."/>
            <person name="Thoren M.H."/>
            <person name="Johannesson H."/>
        </authorList>
    </citation>
    <scope>NUCLEOTIDE SEQUENCE</scope>
    <source>
        <strain evidence="2">SMH3391-2</strain>
    </source>
</reference>
<feature type="compositionally biased region" description="Low complexity" evidence="1">
    <location>
        <begin position="392"/>
        <end position="401"/>
    </location>
</feature>
<dbReference type="AlphaFoldDB" id="A0AA39WN67"/>
<evidence type="ECO:0000313" key="3">
    <source>
        <dbReference type="Proteomes" id="UP001174934"/>
    </source>
</evidence>
<sequence length="480" mass="52575">MTTTDSFGHILPLRETCNRCRELKVRCRANCSTTTIIGGLALKFGVKPVQEHIQTAPSWRACDVHASELSARTDRSGRPRTTFRAPAAVYGNNTRCKTFARPPQSQAFPPSFDWESAPSPTDLLSENLSSSLDSGEFATFRDGRRPSGPGPVVETMAISPGQDQTSPSVWDMGLAYTITTSPPSTQEQQLHAESDDDMVKDVKELMSLNVRIHQLQAQIGNTPPMLALCDDIASITQSFLGYLEHMVESSKNLSYNSRHPSARVDMALPTPPCSLEMLQIPTHHQADEGLDADLRRQLIEGKIYANDNFLSVCNNIDASTFFLILSCHQRLVDLFKHVCLLIHTRLQEQEDDSELQLSTAQVVMSTELISHLLGRLDRGLQRLTPTSPPTLSPTTTTTSSSSCLSTVALHSLSAFDTSDTSDLAAWPATDPGGEQQTMRPSTPNCMLGASMAINALARRQAALRGHIGIIKQSIQESNNF</sequence>
<comment type="caution">
    <text evidence="2">The sequence shown here is derived from an EMBL/GenBank/DDBJ whole genome shotgun (WGS) entry which is preliminary data.</text>
</comment>
<gene>
    <name evidence="2" type="ORF">B0T17DRAFT_601412</name>
</gene>
<accession>A0AA39WN67</accession>